<organism evidence="2 3">
    <name type="scientific">Aspergillus novofumigatus (strain IBT 16806)</name>
    <dbReference type="NCBI Taxonomy" id="1392255"/>
    <lineage>
        <taxon>Eukaryota</taxon>
        <taxon>Fungi</taxon>
        <taxon>Dikarya</taxon>
        <taxon>Ascomycota</taxon>
        <taxon>Pezizomycotina</taxon>
        <taxon>Eurotiomycetes</taxon>
        <taxon>Eurotiomycetidae</taxon>
        <taxon>Eurotiales</taxon>
        <taxon>Aspergillaceae</taxon>
        <taxon>Aspergillus</taxon>
        <taxon>Aspergillus subgen. Fumigati</taxon>
    </lineage>
</organism>
<proteinExistence type="predicted"/>
<dbReference type="RefSeq" id="XP_024679047.1">
    <property type="nucleotide sequence ID" value="XM_024825899.1"/>
</dbReference>
<dbReference type="OrthoDB" id="4526685at2759"/>
<dbReference type="Proteomes" id="UP000234474">
    <property type="component" value="Unassembled WGS sequence"/>
</dbReference>
<comment type="caution">
    <text evidence="2">The sequence shown here is derived from an EMBL/GenBank/DDBJ whole genome shotgun (WGS) entry which is preliminary data.</text>
</comment>
<dbReference type="AlphaFoldDB" id="A0A2I1BYJ6"/>
<accession>A0A2I1BYJ6</accession>
<protein>
    <submittedName>
        <fullName evidence="2">Uncharacterized protein</fullName>
    </submittedName>
</protein>
<evidence type="ECO:0000313" key="2">
    <source>
        <dbReference type="EMBL" id="PKX90452.1"/>
    </source>
</evidence>
<evidence type="ECO:0000256" key="1">
    <source>
        <dbReference type="SAM" id="SignalP"/>
    </source>
</evidence>
<feature type="signal peptide" evidence="1">
    <location>
        <begin position="1"/>
        <end position="17"/>
    </location>
</feature>
<dbReference type="OMA" id="YIVHNAM"/>
<dbReference type="GeneID" id="36533224"/>
<evidence type="ECO:0000313" key="3">
    <source>
        <dbReference type="Proteomes" id="UP000234474"/>
    </source>
</evidence>
<keyword evidence="3" id="KW-1185">Reference proteome</keyword>
<dbReference type="VEuPathDB" id="FungiDB:P174DRAFT_434829"/>
<reference evidence="3" key="1">
    <citation type="journal article" date="2018" name="Proc. Natl. Acad. Sci. U.S.A.">
        <title>Linking secondary metabolites to gene clusters through genome sequencing of six diverse Aspergillus species.</title>
        <authorList>
            <person name="Kaerboelling I."/>
            <person name="Vesth T.C."/>
            <person name="Frisvad J.C."/>
            <person name="Nybo J.L."/>
            <person name="Theobald S."/>
            <person name="Kuo A."/>
            <person name="Bowyer P."/>
            <person name="Matsuda Y."/>
            <person name="Mondo S."/>
            <person name="Lyhne E.K."/>
            <person name="Kogle M.E."/>
            <person name="Clum A."/>
            <person name="Lipzen A."/>
            <person name="Salamov A."/>
            <person name="Ngan C.Y."/>
            <person name="Daum C."/>
            <person name="Chiniquy J."/>
            <person name="Barry K."/>
            <person name="LaButti K."/>
            <person name="Haridas S."/>
            <person name="Simmons B.A."/>
            <person name="Magnuson J.K."/>
            <person name="Mortensen U.H."/>
            <person name="Larsen T.O."/>
            <person name="Grigoriev I.V."/>
            <person name="Baker S.E."/>
            <person name="Andersen M.R."/>
        </authorList>
    </citation>
    <scope>NUCLEOTIDE SEQUENCE [LARGE SCALE GENOMIC DNA]</scope>
    <source>
        <strain evidence="3">IBT 16806</strain>
    </source>
</reference>
<sequence>MKVNATLTLLLLGLAVASPSLEPNGEESLQSMSHSLISGYIVHNAMEKMENAATQTTRNKMVVARILNGSVGIMTLTAMTGIGTGASALLKTITVTQTIGTTTAVAGVIGAGGAIIMILTVTGIGEVDGCE</sequence>
<gene>
    <name evidence="2" type="ORF">P174DRAFT_434829</name>
</gene>
<keyword evidence="1" id="KW-0732">Signal</keyword>
<dbReference type="EMBL" id="MSZS01000008">
    <property type="protein sequence ID" value="PKX90452.1"/>
    <property type="molecule type" value="Genomic_DNA"/>
</dbReference>
<name>A0A2I1BYJ6_ASPN1</name>
<feature type="chain" id="PRO_5014155744" evidence="1">
    <location>
        <begin position="18"/>
        <end position="131"/>
    </location>
</feature>